<dbReference type="Proteomes" id="UP000593571">
    <property type="component" value="Unassembled WGS sequence"/>
</dbReference>
<dbReference type="AlphaFoldDB" id="A0A7J8CIZ4"/>
<evidence type="ECO:0000313" key="3">
    <source>
        <dbReference type="Proteomes" id="UP000593571"/>
    </source>
</evidence>
<accession>A0A7J8CIZ4</accession>
<evidence type="ECO:0000313" key="2">
    <source>
        <dbReference type="EMBL" id="KAF6410807.1"/>
    </source>
</evidence>
<reference evidence="2 3" key="1">
    <citation type="journal article" date="2020" name="Nature">
        <title>Six reference-quality genomes reveal evolution of bat adaptations.</title>
        <authorList>
            <person name="Jebb D."/>
            <person name="Huang Z."/>
            <person name="Pippel M."/>
            <person name="Hughes G.M."/>
            <person name="Lavrichenko K."/>
            <person name="Devanna P."/>
            <person name="Winkler S."/>
            <person name="Jermiin L.S."/>
            <person name="Skirmuntt E.C."/>
            <person name="Katzourakis A."/>
            <person name="Burkitt-Gray L."/>
            <person name="Ray D.A."/>
            <person name="Sullivan K.A.M."/>
            <person name="Roscito J.G."/>
            <person name="Kirilenko B.M."/>
            <person name="Davalos L.M."/>
            <person name="Corthals A.P."/>
            <person name="Power M.L."/>
            <person name="Jones G."/>
            <person name="Ransome R.D."/>
            <person name="Dechmann D.K.N."/>
            <person name="Locatelli A.G."/>
            <person name="Puechmaille S.J."/>
            <person name="Fedrigo O."/>
            <person name="Jarvis E.D."/>
            <person name="Hiller M."/>
            <person name="Vernes S.C."/>
            <person name="Myers E.W."/>
            <person name="Teeling E.C."/>
        </authorList>
    </citation>
    <scope>NUCLEOTIDE SEQUENCE [LARGE SCALE GENOMIC DNA]</scope>
    <source>
        <strain evidence="2">MRouAeg1</strain>
        <tissue evidence="2">Muscle</tissue>
    </source>
</reference>
<feature type="region of interest" description="Disordered" evidence="1">
    <location>
        <begin position="59"/>
        <end position="101"/>
    </location>
</feature>
<feature type="compositionally biased region" description="Basic residues" evidence="1">
    <location>
        <begin position="83"/>
        <end position="95"/>
    </location>
</feature>
<proteinExistence type="predicted"/>
<comment type="caution">
    <text evidence="2">The sequence shown here is derived from an EMBL/GenBank/DDBJ whole genome shotgun (WGS) entry which is preliminary data.</text>
</comment>
<dbReference type="EMBL" id="JACASE010000014">
    <property type="protein sequence ID" value="KAF6410807.1"/>
    <property type="molecule type" value="Genomic_DNA"/>
</dbReference>
<sequence>MLKLVVVTLRRNGVFAGLRVPSPKYVSLLWHLYINLLNSWVAHPACRVRAGLCESLVMDDGRGKSETPQRTDARAPSSPRDRVQRRRRERVRIARPRAATAAPGPVGFFPNQRLRCFWCQHFEVCHLHLPDEEPWTN</sequence>
<gene>
    <name evidence="2" type="ORF">HJG63_009244</name>
</gene>
<evidence type="ECO:0000256" key="1">
    <source>
        <dbReference type="SAM" id="MobiDB-lite"/>
    </source>
</evidence>
<name>A0A7J8CIZ4_ROUAE</name>
<keyword evidence="3" id="KW-1185">Reference proteome</keyword>
<organism evidence="2 3">
    <name type="scientific">Rousettus aegyptiacus</name>
    <name type="common">Egyptian fruit bat</name>
    <name type="synonym">Pteropus aegyptiacus</name>
    <dbReference type="NCBI Taxonomy" id="9407"/>
    <lineage>
        <taxon>Eukaryota</taxon>
        <taxon>Metazoa</taxon>
        <taxon>Chordata</taxon>
        <taxon>Craniata</taxon>
        <taxon>Vertebrata</taxon>
        <taxon>Euteleostomi</taxon>
        <taxon>Mammalia</taxon>
        <taxon>Eutheria</taxon>
        <taxon>Laurasiatheria</taxon>
        <taxon>Chiroptera</taxon>
        <taxon>Yinpterochiroptera</taxon>
        <taxon>Pteropodoidea</taxon>
        <taxon>Pteropodidae</taxon>
        <taxon>Rousettinae</taxon>
        <taxon>Rousettus</taxon>
    </lineage>
</organism>
<protein>
    <submittedName>
        <fullName evidence="2">Uncharacterized protein</fullName>
    </submittedName>
</protein>
<feature type="compositionally biased region" description="Basic and acidic residues" evidence="1">
    <location>
        <begin position="59"/>
        <end position="73"/>
    </location>
</feature>